<evidence type="ECO:0000313" key="10">
    <source>
        <dbReference type="Proteomes" id="UP000198615"/>
    </source>
</evidence>
<dbReference type="InterPro" id="IPR010930">
    <property type="entry name" value="Flg_bb/hook_C_dom"/>
</dbReference>
<evidence type="ECO:0000256" key="6">
    <source>
        <dbReference type="RuleBase" id="RU362062"/>
    </source>
</evidence>
<feature type="domain" description="Flagellar basal body rod protein N-terminal" evidence="7">
    <location>
        <begin position="9"/>
        <end position="32"/>
    </location>
</feature>
<keyword evidence="9" id="KW-0966">Cell projection</keyword>
<evidence type="ECO:0000259" key="7">
    <source>
        <dbReference type="Pfam" id="PF00460"/>
    </source>
</evidence>
<dbReference type="PROSITE" id="PS00588">
    <property type="entry name" value="FLAGELLA_BB_ROD"/>
    <property type="match status" value="1"/>
</dbReference>
<sequence length="135" mass="15135">MELINAIKISASGMKAQGTRLRVVAENVANADSMGNKPGDDPYRRKTITFQDQLDRTLNADLVSVKKIGRDMSDFDLSYEPYHPLADENGYVKKPNVNSLIELTDMKEAQRGYEANLSVIDSSKAMIQRTIELLR</sequence>
<dbReference type="GO" id="GO:0030694">
    <property type="term" value="C:bacterial-type flagellum basal body, rod"/>
    <property type="evidence" value="ECO:0007669"/>
    <property type="project" value="UniProtKB-UniRule"/>
</dbReference>
<keyword evidence="10" id="KW-1185">Reference proteome</keyword>
<keyword evidence="9" id="KW-0282">Flagellum</keyword>
<dbReference type="Pfam" id="PF00460">
    <property type="entry name" value="Flg_bb_rod"/>
    <property type="match status" value="1"/>
</dbReference>
<evidence type="ECO:0000256" key="4">
    <source>
        <dbReference type="ARBA" id="ARBA00023143"/>
    </source>
</evidence>
<dbReference type="InterPro" id="IPR006299">
    <property type="entry name" value="FlgC"/>
</dbReference>
<gene>
    <name evidence="9" type="ORF">SAMN05660686_03839</name>
</gene>
<dbReference type="AlphaFoldDB" id="A0A8G2BL48"/>
<protein>
    <recommendedName>
        <fullName evidence="3 6">Flagellar basal-body rod protein FlgC</fullName>
    </recommendedName>
</protein>
<dbReference type="NCBIfam" id="TIGR01395">
    <property type="entry name" value="FlgC"/>
    <property type="match status" value="1"/>
</dbReference>
<keyword evidence="4 6" id="KW-0975">Bacterial flagellum</keyword>
<keyword evidence="9" id="KW-0969">Cilium</keyword>
<dbReference type="PANTHER" id="PTHR30435">
    <property type="entry name" value="FLAGELLAR PROTEIN"/>
    <property type="match status" value="1"/>
</dbReference>
<dbReference type="PANTHER" id="PTHR30435:SF2">
    <property type="entry name" value="FLAGELLAR BASAL-BODY ROD PROTEIN FLGC"/>
    <property type="match status" value="1"/>
</dbReference>
<reference evidence="9 10" key="1">
    <citation type="submission" date="2016-10" db="EMBL/GenBank/DDBJ databases">
        <authorList>
            <person name="Varghese N."/>
            <person name="Submissions S."/>
        </authorList>
    </citation>
    <scope>NUCLEOTIDE SEQUENCE [LARGE SCALE GENOMIC DNA]</scope>
    <source>
        <strain evidence="9 10">DSM 18839</strain>
    </source>
</reference>
<evidence type="ECO:0000313" key="9">
    <source>
        <dbReference type="EMBL" id="SDG26851.1"/>
    </source>
</evidence>
<organism evidence="9 10">
    <name type="scientific">Thalassobaculum litoreum DSM 18839</name>
    <dbReference type="NCBI Taxonomy" id="1123362"/>
    <lineage>
        <taxon>Bacteria</taxon>
        <taxon>Pseudomonadati</taxon>
        <taxon>Pseudomonadota</taxon>
        <taxon>Alphaproteobacteria</taxon>
        <taxon>Rhodospirillales</taxon>
        <taxon>Thalassobaculaceae</taxon>
        <taxon>Thalassobaculum</taxon>
    </lineage>
</organism>
<evidence type="ECO:0000256" key="5">
    <source>
        <dbReference type="ARBA" id="ARBA00025933"/>
    </source>
</evidence>
<evidence type="ECO:0000259" key="8">
    <source>
        <dbReference type="Pfam" id="PF06429"/>
    </source>
</evidence>
<proteinExistence type="inferred from homology"/>
<name>A0A8G2BL48_9PROT</name>
<dbReference type="InterPro" id="IPR001444">
    <property type="entry name" value="Flag_bb_rod_N"/>
</dbReference>
<dbReference type="Pfam" id="PF06429">
    <property type="entry name" value="Flg_bbr_C"/>
    <property type="match status" value="1"/>
</dbReference>
<dbReference type="InterPro" id="IPR019776">
    <property type="entry name" value="Flagellar_basal_body_rod_CS"/>
</dbReference>
<dbReference type="GO" id="GO:0071978">
    <property type="term" value="P:bacterial-type flagellum-dependent swarming motility"/>
    <property type="evidence" value="ECO:0007669"/>
    <property type="project" value="TreeGrafter"/>
</dbReference>
<evidence type="ECO:0000256" key="2">
    <source>
        <dbReference type="ARBA" id="ARBA00009677"/>
    </source>
</evidence>
<evidence type="ECO:0000256" key="3">
    <source>
        <dbReference type="ARBA" id="ARBA00017941"/>
    </source>
</evidence>
<comment type="subcellular location">
    <subcellularLocation>
        <location evidence="1 6">Bacterial flagellum basal body</location>
    </subcellularLocation>
</comment>
<comment type="subunit">
    <text evidence="5 6">The basal body constitutes a major portion of the flagellar organelle and consists of four rings (L,P,S, and M) mounted on a central rod. The rod consists of about 26 subunits of FlgG in the distal portion, and FlgB, FlgC and FlgF are thought to build up the proximal portion of the rod with about 6 subunits each.</text>
</comment>
<dbReference type="Proteomes" id="UP000198615">
    <property type="component" value="Unassembled WGS sequence"/>
</dbReference>
<evidence type="ECO:0000256" key="1">
    <source>
        <dbReference type="ARBA" id="ARBA00004117"/>
    </source>
</evidence>
<dbReference type="EMBL" id="FNBW01000013">
    <property type="protein sequence ID" value="SDG26851.1"/>
    <property type="molecule type" value="Genomic_DNA"/>
</dbReference>
<dbReference type="OrthoDB" id="9813951at2"/>
<accession>A0A8G2BL48</accession>
<dbReference type="RefSeq" id="WP_028794991.1">
    <property type="nucleotide sequence ID" value="NZ_FNBW01000013.1"/>
</dbReference>
<comment type="caution">
    <text evidence="9">The sequence shown here is derived from an EMBL/GenBank/DDBJ whole genome shotgun (WGS) entry which is preliminary data.</text>
</comment>
<feature type="domain" description="Flagellar basal-body/hook protein C-terminal" evidence="8">
    <location>
        <begin position="89"/>
        <end position="133"/>
    </location>
</feature>
<comment type="similarity">
    <text evidence="2">Belongs to the flagella basal body rod proteins family.</text>
</comment>